<reference evidence="3" key="1">
    <citation type="submission" date="2023-07" db="EMBL/GenBank/DDBJ databases">
        <authorList>
            <consortium name="AG Swart"/>
            <person name="Singh M."/>
            <person name="Singh A."/>
            <person name="Seah K."/>
            <person name="Emmerich C."/>
        </authorList>
    </citation>
    <scope>NUCLEOTIDE SEQUENCE</scope>
    <source>
        <strain evidence="3">DP1</strain>
    </source>
</reference>
<proteinExistence type="predicted"/>
<keyword evidence="1" id="KW-0175">Coiled coil</keyword>
<dbReference type="EMBL" id="CAMPGE010010276">
    <property type="protein sequence ID" value="CAI2369125.1"/>
    <property type="molecule type" value="Genomic_DNA"/>
</dbReference>
<gene>
    <name evidence="3" type="ORF">ECRASSUSDP1_LOCUS10423</name>
</gene>
<feature type="coiled-coil region" evidence="1">
    <location>
        <begin position="537"/>
        <end position="606"/>
    </location>
</feature>
<comment type="caution">
    <text evidence="3">The sequence shown here is derived from an EMBL/GenBank/DDBJ whole genome shotgun (WGS) entry which is preliminary data.</text>
</comment>
<accession>A0AAD1ULN4</accession>
<feature type="compositionally biased region" description="Polar residues" evidence="2">
    <location>
        <begin position="898"/>
        <end position="921"/>
    </location>
</feature>
<dbReference type="Proteomes" id="UP001295684">
    <property type="component" value="Unassembled WGS sequence"/>
</dbReference>
<organism evidence="3 4">
    <name type="scientific">Euplotes crassus</name>
    <dbReference type="NCBI Taxonomy" id="5936"/>
    <lineage>
        <taxon>Eukaryota</taxon>
        <taxon>Sar</taxon>
        <taxon>Alveolata</taxon>
        <taxon>Ciliophora</taxon>
        <taxon>Intramacronucleata</taxon>
        <taxon>Spirotrichea</taxon>
        <taxon>Hypotrichia</taxon>
        <taxon>Euplotida</taxon>
        <taxon>Euplotidae</taxon>
        <taxon>Moneuplotes</taxon>
    </lineage>
</organism>
<evidence type="ECO:0000313" key="3">
    <source>
        <dbReference type="EMBL" id="CAI2369125.1"/>
    </source>
</evidence>
<name>A0AAD1ULN4_EUPCR</name>
<feature type="coiled-coil region" evidence="1">
    <location>
        <begin position="801"/>
        <end position="863"/>
    </location>
</feature>
<protein>
    <submittedName>
        <fullName evidence="3">Uncharacterized protein</fullName>
    </submittedName>
</protein>
<sequence length="1145" mass="133921">MNSRDSLSTDRLNKKRKQLNEMSTGKNRGLNMSPDIERSSLVTHNKLFNDTTAESFNIHGQSSTITSPVGKSRQDGENSRIKFQAKMNTSSAMMLMNNLNSITLDTSKKSVKASQSHKKFSFTSSVEETGEPIDTSSATINPKVMETWLNDILQESKDIGLKSSFLKHDKQKPINQYGIDRQSLLKLGLSKTLVNRIYRGLFVYSVGFFELLKKCSVESSSKSNLMATIWRVYAILLEFCCKTDYDLMISEITRVSREEISDLKAKLEKLTTDFSEKEAKIIEKYDELRSQTETAEKKTQSYVIHIEKLNEYIEELRKRNEDEISIRKQFEAKLNELHSFGRDHDVKYYRALEEIDEHIQKYQITEKELKDLEQQTLVLNKEKIALETKLADLETKCNTLSNENLGINRALNKVNLKKAELEDTNKKLKREYANTVKDLKNVSFKQNIDEMKNQKLAGDIAELTEKYEKRNKAAEGHEARIDELEVQLAKETKSKQYFEREYKSIKSHEEEYTAKNIALLDEMDRMTYENTSIKEKSEAIQTRYDQHEKQLQDLTKSYSVLNRTLKKVNEERKKLYEDAVRSEKLATKYEAELASTKEILEEEKINFNKINTRFSDMELEYENTEVSKNKAIREIEIEKEVIEHKLEKSLELKDKYSRDIQDWVKRYEEEYQSHIKTLNLLNNSKVKIKDVECEKMRLVSDIKELDKMNKKQIKILKEKEQVQSDISKENEKLRIHNRACEENIKNMAHHHKEYITRLKKEHRKVMAERDGWYNRTSMEHEDVYMRAVKLYEENKKNHGEVKIMKSQIKLYRDKFKKANEQLEGYKKKHNHINTQLDQVYRENEALKEEVASKNDQIIELSEKRLELYLEKEGIKDELQTAKGREILKKLSLKREQKSTTSRKNSLESNTDNFEGNSILSDQLTPRNEMLESCNKKCQTDFTISRSKAVQTFTGQEKSQFFRQKESPSRKITKNLKYQKALSSQFIKEEISRVSDQITEEKLSKEEREFLWTSGKQRGNPITNVILQENNFINDHSSTTSILPALKKTANGGKTSRNAMFMSPRSPEQKSLDTLKTSKTHKKFARHVLTSAEHTSLKNDQSRLKSIYGKKRLLSKKARKELIKGEEMVESYKGIKNMIKGATSRE</sequence>
<dbReference type="SUPFAM" id="SSF90257">
    <property type="entry name" value="Myosin rod fragments"/>
    <property type="match status" value="1"/>
</dbReference>
<feature type="coiled-coil region" evidence="1">
    <location>
        <begin position="632"/>
        <end position="708"/>
    </location>
</feature>
<feature type="coiled-coil region" evidence="1">
    <location>
        <begin position="306"/>
        <end position="501"/>
    </location>
</feature>
<evidence type="ECO:0000256" key="1">
    <source>
        <dbReference type="SAM" id="Coils"/>
    </source>
</evidence>
<evidence type="ECO:0000256" key="2">
    <source>
        <dbReference type="SAM" id="MobiDB-lite"/>
    </source>
</evidence>
<feature type="region of interest" description="Disordered" evidence="2">
    <location>
        <begin position="1"/>
        <end position="34"/>
    </location>
</feature>
<dbReference type="AlphaFoldDB" id="A0AAD1ULN4"/>
<keyword evidence="4" id="KW-1185">Reference proteome</keyword>
<evidence type="ECO:0000313" key="4">
    <source>
        <dbReference type="Proteomes" id="UP001295684"/>
    </source>
</evidence>
<feature type="region of interest" description="Disordered" evidence="2">
    <location>
        <begin position="893"/>
        <end position="921"/>
    </location>
</feature>